<proteinExistence type="predicted"/>
<evidence type="ECO:0000256" key="2">
    <source>
        <dbReference type="SAM" id="MobiDB-lite"/>
    </source>
</evidence>
<name>A0A9P6N2I0_9FUNG</name>
<gene>
    <name evidence="4" type="ORF">BGZ80_002708</name>
</gene>
<dbReference type="SUPFAM" id="SSF48350">
    <property type="entry name" value="GTPase activation domain, GAP"/>
    <property type="match status" value="1"/>
</dbReference>
<dbReference type="InterPro" id="IPR000198">
    <property type="entry name" value="RhoGAP_dom"/>
</dbReference>
<dbReference type="GO" id="GO:0005096">
    <property type="term" value="F:GTPase activator activity"/>
    <property type="evidence" value="ECO:0007669"/>
    <property type="project" value="UniProtKB-KW"/>
</dbReference>
<dbReference type="PROSITE" id="PS50238">
    <property type="entry name" value="RHOGAP"/>
    <property type="match status" value="1"/>
</dbReference>
<feature type="compositionally biased region" description="Polar residues" evidence="2">
    <location>
        <begin position="646"/>
        <end position="657"/>
    </location>
</feature>
<feature type="compositionally biased region" description="Polar residues" evidence="2">
    <location>
        <begin position="590"/>
        <end position="613"/>
    </location>
</feature>
<evidence type="ECO:0000256" key="1">
    <source>
        <dbReference type="ARBA" id="ARBA00022468"/>
    </source>
</evidence>
<dbReference type="GO" id="GO:0005737">
    <property type="term" value="C:cytoplasm"/>
    <property type="evidence" value="ECO:0007669"/>
    <property type="project" value="TreeGrafter"/>
</dbReference>
<dbReference type="Gene3D" id="1.10.555.10">
    <property type="entry name" value="Rho GTPase activation protein"/>
    <property type="match status" value="1"/>
</dbReference>
<evidence type="ECO:0000259" key="3">
    <source>
        <dbReference type="PROSITE" id="PS50238"/>
    </source>
</evidence>
<feature type="compositionally biased region" description="Polar residues" evidence="2">
    <location>
        <begin position="819"/>
        <end position="829"/>
    </location>
</feature>
<evidence type="ECO:0000313" key="5">
    <source>
        <dbReference type="Proteomes" id="UP000703661"/>
    </source>
</evidence>
<feature type="compositionally biased region" description="Low complexity" evidence="2">
    <location>
        <begin position="754"/>
        <end position="765"/>
    </location>
</feature>
<evidence type="ECO:0000313" key="4">
    <source>
        <dbReference type="EMBL" id="KAG0021287.1"/>
    </source>
</evidence>
<comment type="caution">
    <text evidence="4">The sequence shown here is derived from an EMBL/GenBank/DDBJ whole genome shotgun (WGS) entry which is preliminary data.</text>
</comment>
<dbReference type="CDD" id="cd00159">
    <property type="entry name" value="RhoGAP"/>
    <property type="match status" value="1"/>
</dbReference>
<feature type="region of interest" description="Disordered" evidence="2">
    <location>
        <begin position="95"/>
        <end position="138"/>
    </location>
</feature>
<feature type="domain" description="Rho-GAP" evidence="3">
    <location>
        <begin position="379"/>
        <end position="570"/>
    </location>
</feature>
<keyword evidence="5" id="KW-1185">Reference proteome</keyword>
<dbReference type="Pfam" id="PF00620">
    <property type="entry name" value="RhoGAP"/>
    <property type="match status" value="1"/>
</dbReference>
<feature type="compositionally biased region" description="Polar residues" evidence="2">
    <location>
        <begin position="772"/>
        <end position="782"/>
    </location>
</feature>
<keyword evidence="1" id="KW-0343">GTPase activation</keyword>
<dbReference type="GO" id="GO:0007165">
    <property type="term" value="P:signal transduction"/>
    <property type="evidence" value="ECO:0007669"/>
    <property type="project" value="InterPro"/>
</dbReference>
<dbReference type="Gene3D" id="1.20.1270.60">
    <property type="entry name" value="Arfaptin homology (AH) domain/BAR domain"/>
    <property type="match status" value="1"/>
</dbReference>
<dbReference type="Proteomes" id="UP000703661">
    <property type="component" value="Unassembled WGS sequence"/>
</dbReference>
<sequence>MSRHSRIPSDAERDNFTPASGGLTRANPIKPQLAIPAMTKEAKESREQTQLWDVSLNKVFQNMHGDDTARFLSYFKARLEIEETYSRSLEKLAASAKGGSRNSNNNNNSNVSGGPGGAGGGSGGGGQGNGGNNSYIDPEEIPTTLRVALDALIDTTQQLHIGRRSFVKLLKTLTSALATLKESHEKQRKSHKETVKPVFQIYAETRLSTVPKLKRAYEQRCRDVEQVLSNEESDHLPVLEKLKNMTSSTGAAGRLLKCKRDMDEAGKCEYKLAVQNLEVYRQKREQFYDSSFQAMQNMINERGTSCHNCLKAYVNGERDIMAKAKEDIDRLSTVVSCIKPSGDVDQISMTFVKDINSHPKQVHYENYYQKNAPVSIFGTSLTEYVRKYNHAIPLVVLKCSEAVDRSGLRREGIYRVSGRHAQIMKLKKQFEQNEESVDLTDPVYCDDSASIAAVLKIYLRELPEPLFPFPLNERIAYSAITDKNMRFGELRARLKRLPDCNIDTLQYLIQHLRRVYAHVEDNKMTLDNLSMIFTPAIFHDFNSAMVTGPQGGATAPGVGDTSLSFASTATSPSSGSPGLQTAPWSAFQPPDQQQSGQLSHQTTQPFFMPQNPTLGYGHGSGPSSPMMIPDPTSSPLSYPQAPGIVQNDQWGNPSSNMAAPKMNPASNIAGSAVTSTSSFTPPSNTVSAAASWSNDLVLADLILNSDTIFNVLPKIPSRSNTAMTIDDRVMAGTTSAFANTSLRPDPNNYAPGRSYSASRKSSSSSLGGNGATPASPTDSSGQLRPRMDSLGPNSSARTTPPVVSPTMGADQYQYHLPTPHQQQQYSYNDVRQAARANTPPSPSSSKGLTRSMSNMDMRQQQQQYQHQYQHQQQ</sequence>
<reference evidence="4" key="1">
    <citation type="journal article" date="2020" name="Fungal Divers.">
        <title>Resolving the Mortierellaceae phylogeny through synthesis of multi-gene phylogenetics and phylogenomics.</title>
        <authorList>
            <person name="Vandepol N."/>
            <person name="Liber J."/>
            <person name="Desiro A."/>
            <person name="Na H."/>
            <person name="Kennedy M."/>
            <person name="Barry K."/>
            <person name="Grigoriev I.V."/>
            <person name="Miller A.N."/>
            <person name="O'Donnell K."/>
            <person name="Stajich J.E."/>
            <person name="Bonito G."/>
        </authorList>
    </citation>
    <scope>NUCLEOTIDE SEQUENCE</scope>
    <source>
        <strain evidence="4">NRRL 2769</strain>
    </source>
</reference>
<feature type="compositionally biased region" description="Gly residues" evidence="2">
    <location>
        <begin position="113"/>
        <end position="131"/>
    </location>
</feature>
<feature type="region of interest" description="Disordered" evidence="2">
    <location>
        <begin position="1"/>
        <end position="29"/>
    </location>
</feature>
<feature type="compositionally biased region" description="Low complexity" evidence="2">
    <location>
        <begin position="859"/>
        <end position="873"/>
    </location>
</feature>
<organism evidence="4 5">
    <name type="scientific">Entomortierella chlamydospora</name>
    <dbReference type="NCBI Taxonomy" id="101097"/>
    <lineage>
        <taxon>Eukaryota</taxon>
        <taxon>Fungi</taxon>
        <taxon>Fungi incertae sedis</taxon>
        <taxon>Mucoromycota</taxon>
        <taxon>Mortierellomycotina</taxon>
        <taxon>Mortierellomycetes</taxon>
        <taxon>Mortierellales</taxon>
        <taxon>Mortierellaceae</taxon>
        <taxon>Entomortierella</taxon>
    </lineage>
</organism>
<feature type="compositionally biased region" description="Low complexity" evidence="2">
    <location>
        <begin position="98"/>
        <end position="112"/>
    </location>
</feature>
<dbReference type="InterPro" id="IPR008936">
    <property type="entry name" value="Rho_GTPase_activation_prot"/>
</dbReference>
<feature type="compositionally biased region" description="Low complexity" evidence="2">
    <location>
        <begin position="564"/>
        <end position="579"/>
    </location>
</feature>
<protein>
    <recommendedName>
        <fullName evidence="3">Rho-GAP domain-containing protein</fullName>
    </recommendedName>
</protein>
<feature type="compositionally biased region" description="Polar residues" evidence="2">
    <location>
        <begin position="843"/>
        <end position="858"/>
    </location>
</feature>
<feature type="region of interest" description="Disordered" evidence="2">
    <location>
        <begin position="564"/>
        <end position="663"/>
    </location>
</feature>
<dbReference type="PANTHER" id="PTHR23176:SF134">
    <property type="entry name" value="RHO-TYPE GTPASE-ACTIVATING PROTEIN"/>
    <property type="match status" value="1"/>
</dbReference>
<dbReference type="PANTHER" id="PTHR23176">
    <property type="entry name" value="RHO/RAC/CDC GTPASE-ACTIVATING PROTEIN"/>
    <property type="match status" value="1"/>
</dbReference>
<dbReference type="SUPFAM" id="SSF103657">
    <property type="entry name" value="BAR/IMD domain-like"/>
    <property type="match status" value="1"/>
</dbReference>
<feature type="region of interest" description="Disordered" evidence="2">
    <location>
        <begin position="736"/>
        <end position="873"/>
    </location>
</feature>
<dbReference type="SMART" id="SM00324">
    <property type="entry name" value="RhoGAP"/>
    <property type="match status" value="1"/>
</dbReference>
<dbReference type="AlphaFoldDB" id="A0A9P6N2I0"/>
<dbReference type="EMBL" id="JAAAID010000168">
    <property type="protein sequence ID" value="KAG0021287.1"/>
    <property type="molecule type" value="Genomic_DNA"/>
</dbReference>
<dbReference type="InterPro" id="IPR050729">
    <property type="entry name" value="Rho-GAP"/>
</dbReference>
<dbReference type="InterPro" id="IPR027267">
    <property type="entry name" value="AH/BAR_dom_sf"/>
</dbReference>
<accession>A0A9P6N2I0</accession>